<keyword evidence="2" id="KW-0521">NADP</keyword>
<dbReference type="AlphaFoldDB" id="S7Q0G3"/>
<sequence length="294" mass="30774">MASLHGSKLTDLTGRVALVTGGGTGIGNLIARGLAANGAKVYITGRRKDVLEKAAAQAQSQGLQVIPLPLDVTDKDSIRAGVTTLKEKEGKLHILVNNAGAAGPVSMFAANPSAPERKDTETFGRALFEHQTFEQWKDLYQLNVASAFFVTSAFLGLLENGAHDVGEGETSSVVNISSGLASTHLNIGMYCYGVTKAALNHLTGSLATEYTLLKIPVRVNAIAAGYFISEATPPELEHLVRSGLAMPGTVSPAPTKRPGKEEEMTMAVLSLVASANYINGQVVTVDGGFSLVNP</sequence>
<dbReference type="InterPro" id="IPR002347">
    <property type="entry name" value="SDR_fam"/>
</dbReference>
<evidence type="ECO:0000313" key="5">
    <source>
        <dbReference type="EMBL" id="EPQ53406.1"/>
    </source>
</evidence>
<dbReference type="PANTHER" id="PTHR43618:SF4">
    <property type="entry name" value="SHORT CHAIN DEHYDROGENASE_REDUCTASE FAMILY (AFU_ORTHOLOGUE AFUA_7G04540)"/>
    <property type="match status" value="1"/>
</dbReference>
<evidence type="ECO:0000256" key="1">
    <source>
        <dbReference type="ARBA" id="ARBA00006484"/>
    </source>
</evidence>
<gene>
    <name evidence="5" type="ORF">GLOTRDRAFT_62994</name>
</gene>
<dbReference type="InterPro" id="IPR052178">
    <property type="entry name" value="Sec_Metab_Biosynth_SDR"/>
</dbReference>
<name>S7Q0G3_GLOTA</name>
<dbReference type="OMA" id="APLMMEQ"/>
<dbReference type="GeneID" id="19307515"/>
<dbReference type="GO" id="GO:0016491">
    <property type="term" value="F:oxidoreductase activity"/>
    <property type="evidence" value="ECO:0007669"/>
    <property type="project" value="UniProtKB-KW"/>
</dbReference>
<dbReference type="PANTHER" id="PTHR43618">
    <property type="entry name" value="7-ALPHA-HYDROXYSTEROID DEHYDROGENASE"/>
    <property type="match status" value="1"/>
</dbReference>
<dbReference type="eggNOG" id="KOG0725">
    <property type="taxonomic scope" value="Eukaryota"/>
</dbReference>
<organism evidence="5 6">
    <name type="scientific">Gloeophyllum trabeum (strain ATCC 11539 / FP-39264 / Madison 617)</name>
    <name type="common">Brown rot fungus</name>
    <dbReference type="NCBI Taxonomy" id="670483"/>
    <lineage>
        <taxon>Eukaryota</taxon>
        <taxon>Fungi</taxon>
        <taxon>Dikarya</taxon>
        <taxon>Basidiomycota</taxon>
        <taxon>Agaricomycotina</taxon>
        <taxon>Agaricomycetes</taxon>
        <taxon>Gloeophyllales</taxon>
        <taxon>Gloeophyllaceae</taxon>
        <taxon>Gloeophyllum</taxon>
    </lineage>
</organism>
<dbReference type="PRINTS" id="PR00081">
    <property type="entry name" value="GDHRDH"/>
</dbReference>
<evidence type="ECO:0000313" key="6">
    <source>
        <dbReference type="Proteomes" id="UP000030669"/>
    </source>
</evidence>
<keyword evidence="6" id="KW-1185">Reference proteome</keyword>
<dbReference type="PRINTS" id="PR00080">
    <property type="entry name" value="SDRFAMILY"/>
</dbReference>
<dbReference type="RefSeq" id="XP_007867753.1">
    <property type="nucleotide sequence ID" value="XM_007869562.1"/>
</dbReference>
<protein>
    <submittedName>
        <fullName evidence="5">NAD P-binding protein</fullName>
    </submittedName>
</protein>
<evidence type="ECO:0000256" key="2">
    <source>
        <dbReference type="ARBA" id="ARBA00022857"/>
    </source>
</evidence>
<keyword evidence="3" id="KW-0560">Oxidoreductase</keyword>
<dbReference type="EMBL" id="KB469305">
    <property type="protein sequence ID" value="EPQ53406.1"/>
    <property type="molecule type" value="Genomic_DNA"/>
</dbReference>
<evidence type="ECO:0000256" key="4">
    <source>
        <dbReference type="RuleBase" id="RU000363"/>
    </source>
</evidence>
<comment type="similarity">
    <text evidence="1 4">Belongs to the short-chain dehydrogenases/reductases (SDR) family.</text>
</comment>
<dbReference type="KEGG" id="gtr:GLOTRDRAFT_62994"/>
<dbReference type="SUPFAM" id="SSF51735">
    <property type="entry name" value="NAD(P)-binding Rossmann-fold domains"/>
    <property type="match status" value="1"/>
</dbReference>
<dbReference type="Gene3D" id="3.40.50.720">
    <property type="entry name" value="NAD(P)-binding Rossmann-like Domain"/>
    <property type="match status" value="1"/>
</dbReference>
<dbReference type="Proteomes" id="UP000030669">
    <property type="component" value="Unassembled WGS sequence"/>
</dbReference>
<reference evidence="5 6" key="1">
    <citation type="journal article" date="2012" name="Science">
        <title>The Paleozoic origin of enzymatic lignin decomposition reconstructed from 31 fungal genomes.</title>
        <authorList>
            <person name="Floudas D."/>
            <person name="Binder M."/>
            <person name="Riley R."/>
            <person name="Barry K."/>
            <person name="Blanchette R.A."/>
            <person name="Henrissat B."/>
            <person name="Martinez A.T."/>
            <person name="Otillar R."/>
            <person name="Spatafora J.W."/>
            <person name="Yadav J.S."/>
            <person name="Aerts A."/>
            <person name="Benoit I."/>
            <person name="Boyd A."/>
            <person name="Carlson A."/>
            <person name="Copeland A."/>
            <person name="Coutinho P.M."/>
            <person name="de Vries R.P."/>
            <person name="Ferreira P."/>
            <person name="Findley K."/>
            <person name="Foster B."/>
            <person name="Gaskell J."/>
            <person name="Glotzer D."/>
            <person name="Gorecki P."/>
            <person name="Heitman J."/>
            <person name="Hesse C."/>
            <person name="Hori C."/>
            <person name="Igarashi K."/>
            <person name="Jurgens J.A."/>
            <person name="Kallen N."/>
            <person name="Kersten P."/>
            <person name="Kohler A."/>
            <person name="Kuees U."/>
            <person name="Kumar T.K.A."/>
            <person name="Kuo A."/>
            <person name="LaButti K."/>
            <person name="Larrondo L.F."/>
            <person name="Lindquist E."/>
            <person name="Ling A."/>
            <person name="Lombard V."/>
            <person name="Lucas S."/>
            <person name="Lundell T."/>
            <person name="Martin R."/>
            <person name="McLaughlin D.J."/>
            <person name="Morgenstern I."/>
            <person name="Morin E."/>
            <person name="Murat C."/>
            <person name="Nagy L.G."/>
            <person name="Nolan M."/>
            <person name="Ohm R.A."/>
            <person name="Patyshakuliyeva A."/>
            <person name="Rokas A."/>
            <person name="Ruiz-Duenas F.J."/>
            <person name="Sabat G."/>
            <person name="Salamov A."/>
            <person name="Samejima M."/>
            <person name="Schmutz J."/>
            <person name="Slot J.C."/>
            <person name="St John F."/>
            <person name="Stenlid J."/>
            <person name="Sun H."/>
            <person name="Sun S."/>
            <person name="Syed K."/>
            <person name="Tsang A."/>
            <person name="Wiebenga A."/>
            <person name="Young D."/>
            <person name="Pisabarro A."/>
            <person name="Eastwood D.C."/>
            <person name="Martin F."/>
            <person name="Cullen D."/>
            <person name="Grigoriev I.V."/>
            <person name="Hibbett D.S."/>
        </authorList>
    </citation>
    <scope>NUCLEOTIDE SEQUENCE [LARGE SCALE GENOMIC DNA]</scope>
    <source>
        <strain evidence="5 6">ATCC 11539</strain>
    </source>
</reference>
<accession>S7Q0G3</accession>
<evidence type="ECO:0000256" key="3">
    <source>
        <dbReference type="ARBA" id="ARBA00023002"/>
    </source>
</evidence>
<proteinExistence type="inferred from homology"/>
<dbReference type="OrthoDB" id="3819888at2759"/>
<dbReference type="CDD" id="cd05233">
    <property type="entry name" value="SDR_c"/>
    <property type="match status" value="1"/>
</dbReference>
<dbReference type="Pfam" id="PF00106">
    <property type="entry name" value="adh_short"/>
    <property type="match status" value="1"/>
</dbReference>
<dbReference type="InterPro" id="IPR036291">
    <property type="entry name" value="NAD(P)-bd_dom_sf"/>
</dbReference>
<dbReference type="HOGENOM" id="CLU_010194_12_1_1"/>
<dbReference type="STRING" id="670483.S7Q0G3"/>